<evidence type="ECO:0000259" key="3">
    <source>
        <dbReference type="Pfam" id="PF00589"/>
    </source>
</evidence>
<dbReference type="InterPro" id="IPR002104">
    <property type="entry name" value="Integrase_catalytic"/>
</dbReference>
<proteinExistence type="predicted"/>
<dbReference type="EMBL" id="SRKZ01000003">
    <property type="protein sequence ID" value="TGD80804.1"/>
    <property type="molecule type" value="Genomic_DNA"/>
</dbReference>
<dbReference type="Proteomes" id="UP000298284">
    <property type="component" value="Unassembled WGS sequence"/>
</dbReference>
<dbReference type="GO" id="GO:0006310">
    <property type="term" value="P:DNA recombination"/>
    <property type="evidence" value="ECO:0007669"/>
    <property type="project" value="UniProtKB-KW"/>
</dbReference>
<dbReference type="InterPro" id="IPR025269">
    <property type="entry name" value="SAM-like_dom"/>
</dbReference>
<evidence type="ECO:0000313" key="5">
    <source>
        <dbReference type="EMBL" id="TGD80804.1"/>
    </source>
</evidence>
<dbReference type="Pfam" id="PF13102">
    <property type="entry name" value="Phage_int_SAM_5"/>
    <property type="match status" value="1"/>
</dbReference>
<protein>
    <recommendedName>
        <fullName evidence="7">Tyr recombinase domain-containing protein</fullName>
    </recommendedName>
</protein>
<dbReference type="GO" id="GO:0015074">
    <property type="term" value="P:DNA integration"/>
    <property type="evidence" value="ECO:0007669"/>
    <property type="project" value="InterPro"/>
</dbReference>
<dbReference type="OrthoDB" id="892893at2"/>
<dbReference type="Gene3D" id="1.10.443.10">
    <property type="entry name" value="Intergrase catalytic core"/>
    <property type="match status" value="1"/>
</dbReference>
<evidence type="ECO:0000256" key="2">
    <source>
        <dbReference type="ARBA" id="ARBA00023172"/>
    </source>
</evidence>
<feature type="domain" description="Phage integrase SAM-like" evidence="4">
    <location>
        <begin position="116"/>
        <end position="193"/>
    </location>
</feature>
<gene>
    <name evidence="5" type="ORF">EU557_13455</name>
</gene>
<dbReference type="Gene3D" id="1.10.150.130">
    <property type="match status" value="1"/>
</dbReference>
<evidence type="ECO:0000313" key="6">
    <source>
        <dbReference type="Proteomes" id="UP000298284"/>
    </source>
</evidence>
<dbReference type="InterPro" id="IPR013762">
    <property type="entry name" value="Integrase-like_cat_sf"/>
</dbReference>
<reference evidence="5 6" key="1">
    <citation type="submission" date="2019-04" db="EMBL/GenBank/DDBJ databases">
        <authorList>
            <person name="Feng G."/>
            <person name="Zhang J."/>
            <person name="Zhu H."/>
        </authorList>
    </citation>
    <scope>NUCLEOTIDE SEQUENCE [LARGE SCALE GENOMIC DNA]</scope>
    <source>
        <strain evidence="5 6">JCM 19491</strain>
    </source>
</reference>
<keyword evidence="1" id="KW-0238">DNA-binding</keyword>
<dbReference type="AlphaFoldDB" id="A0A4Z0MME7"/>
<comment type="caution">
    <text evidence="5">The sequence shown here is derived from an EMBL/GenBank/DDBJ whole genome shotgun (WGS) entry which is preliminary data.</text>
</comment>
<evidence type="ECO:0000259" key="4">
    <source>
        <dbReference type="Pfam" id="PF13102"/>
    </source>
</evidence>
<feature type="domain" description="Tyr recombinase" evidence="3">
    <location>
        <begin position="245"/>
        <end position="410"/>
    </location>
</feature>
<dbReference type="InterPro" id="IPR011010">
    <property type="entry name" value="DNA_brk_join_enz"/>
</dbReference>
<sequence>MATISAVLKTKKKGDRRQPLWVFLRHGKVEVAIATGAQLLAEEFKKGQVVGERAGELNAQVNTIRARLQLAFDQLTAREEAITNPALRAIYQQLVDTPPAVVAPPTADKTQVQDLLVTYFNTYNTRGQNKLSTSTTRSYTAIANLLNRFNPQLRIQDVNRDILQDIESFMVSEGQLNQTIEAYMGKITAILNYFGPDLELSQSYKRYKFDLTIAKNDVTFLHPQQLRDFLAHQKPYSGNANQPNRKSGRAYDRVVDILLMLISSGLRYSDIFNDFRQLIRMENGREYIHIIPQKTKRKQIRCKIPVTKLMKDILERNNYQLKKMEDYYFNQLLREYCQGIPSFQTEVQTTAYSGKKEVVTRKKLCDAIGSHIGRKTNISYLFALDVPAPEIIGRSGHTDYTTLMIYAQKLDDIKAEVRELDFFALPN</sequence>
<accession>A0A4Z0MME7</accession>
<keyword evidence="2" id="KW-0233">DNA recombination</keyword>
<dbReference type="RefSeq" id="WP_135530946.1">
    <property type="nucleotide sequence ID" value="NZ_SRKZ01000003.1"/>
</dbReference>
<dbReference type="GO" id="GO:0003677">
    <property type="term" value="F:DNA binding"/>
    <property type="evidence" value="ECO:0007669"/>
    <property type="project" value="UniProtKB-KW"/>
</dbReference>
<keyword evidence="6" id="KW-1185">Reference proteome</keyword>
<dbReference type="InterPro" id="IPR010998">
    <property type="entry name" value="Integrase_recombinase_N"/>
</dbReference>
<organism evidence="5 6">
    <name type="scientific">Hymenobacter wooponensis</name>
    <dbReference type="NCBI Taxonomy" id="1525360"/>
    <lineage>
        <taxon>Bacteria</taxon>
        <taxon>Pseudomonadati</taxon>
        <taxon>Bacteroidota</taxon>
        <taxon>Cytophagia</taxon>
        <taxon>Cytophagales</taxon>
        <taxon>Hymenobacteraceae</taxon>
        <taxon>Hymenobacter</taxon>
    </lineage>
</organism>
<dbReference type="SUPFAM" id="SSF56349">
    <property type="entry name" value="DNA breaking-rejoining enzymes"/>
    <property type="match status" value="1"/>
</dbReference>
<name>A0A4Z0MME7_9BACT</name>
<dbReference type="Pfam" id="PF00589">
    <property type="entry name" value="Phage_integrase"/>
    <property type="match status" value="1"/>
</dbReference>
<evidence type="ECO:0000256" key="1">
    <source>
        <dbReference type="ARBA" id="ARBA00023125"/>
    </source>
</evidence>
<evidence type="ECO:0008006" key="7">
    <source>
        <dbReference type="Google" id="ProtNLM"/>
    </source>
</evidence>